<dbReference type="AlphaFoldDB" id="A0A8S1CE43"/>
<feature type="compositionally biased region" description="Basic and acidic residues" evidence="1">
    <location>
        <begin position="39"/>
        <end position="67"/>
    </location>
</feature>
<feature type="compositionally biased region" description="Pro residues" evidence="1">
    <location>
        <begin position="180"/>
        <end position="191"/>
    </location>
</feature>
<sequence length="217" mass="24870">MFWKLVRSELIDSLFIKNCLNSAVNTVWNQISAERALEMPRPRRRERSLSQDHEPKRRRVETLKDCNPEDSSYSSERAQRSRQHERGTSGERRYKRSNKRSPTSGYHSYHHSKHQRSSHRQSKRKSPSEETPPKPKTTHRPPRQHSNLNVPLVGASYLFPCEAALVSLFNFTPTSYWGPSPSPGMIPPPPQDNNNNNDPHPDNAATASGVLQPACRQ</sequence>
<evidence type="ECO:0000313" key="2">
    <source>
        <dbReference type="EMBL" id="CAB3368564.1"/>
    </source>
</evidence>
<gene>
    <name evidence="2" type="ORF">CLODIP_2_CD07258</name>
</gene>
<accession>A0A8S1CE43</accession>
<feature type="compositionally biased region" description="Basic residues" evidence="1">
    <location>
        <begin position="108"/>
        <end position="125"/>
    </location>
</feature>
<name>A0A8S1CE43_9INSE</name>
<feature type="region of interest" description="Disordered" evidence="1">
    <location>
        <begin position="39"/>
        <end position="148"/>
    </location>
</feature>
<protein>
    <submittedName>
        <fullName evidence="2">Uncharacterized protein</fullName>
    </submittedName>
</protein>
<comment type="caution">
    <text evidence="2">The sequence shown here is derived from an EMBL/GenBank/DDBJ whole genome shotgun (WGS) entry which is preliminary data.</text>
</comment>
<organism evidence="2 3">
    <name type="scientific">Cloeon dipterum</name>
    <dbReference type="NCBI Taxonomy" id="197152"/>
    <lineage>
        <taxon>Eukaryota</taxon>
        <taxon>Metazoa</taxon>
        <taxon>Ecdysozoa</taxon>
        <taxon>Arthropoda</taxon>
        <taxon>Hexapoda</taxon>
        <taxon>Insecta</taxon>
        <taxon>Pterygota</taxon>
        <taxon>Palaeoptera</taxon>
        <taxon>Ephemeroptera</taxon>
        <taxon>Pisciforma</taxon>
        <taxon>Baetidae</taxon>
        <taxon>Cloeon</taxon>
    </lineage>
</organism>
<dbReference type="Proteomes" id="UP000494165">
    <property type="component" value="Unassembled WGS sequence"/>
</dbReference>
<dbReference type="EMBL" id="CADEPI010000038">
    <property type="protein sequence ID" value="CAB3368564.1"/>
    <property type="molecule type" value="Genomic_DNA"/>
</dbReference>
<reference evidence="2 3" key="1">
    <citation type="submission" date="2020-04" db="EMBL/GenBank/DDBJ databases">
        <authorList>
            <person name="Alioto T."/>
            <person name="Alioto T."/>
            <person name="Gomez Garrido J."/>
        </authorList>
    </citation>
    <scope>NUCLEOTIDE SEQUENCE [LARGE SCALE GENOMIC DNA]</scope>
</reference>
<feature type="compositionally biased region" description="Basic and acidic residues" evidence="1">
    <location>
        <begin position="77"/>
        <end position="92"/>
    </location>
</feature>
<proteinExistence type="predicted"/>
<feature type="region of interest" description="Disordered" evidence="1">
    <location>
        <begin position="179"/>
        <end position="217"/>
    </location>
</feature>
<keyword evidence="3" id="KW-1185">Reference proteome</keyword>
<evidence type="ECO:0000256" key="1">
    <source>
        <dbReference type="SAM" id="MobiDB-lite"/>
    </source>
</evidence>
<evidence type="ECO:0000313" key="3">
    <source>
        <dbReference type="Proteomes" id="UP000494165"/>
    </source>
</evidence>
<dbReference type="OrthoDB" id="6630351at2759"/>